<evidence type="ECO:0000256" key="1">
    <source>
        <dbReference type="SAM" id="MobiDB-lite"/>
    </source>
</evidence>
<accession>A0A5J4TSB5</accession>
<organism evidence="2 3">
    <name type="scientific">Streblomastix strix</name>
    <dbReference type="NCBI Taxonomy" id="222440"/>
    <lineage>
        <taxon>Eukaryota</taxon>
        <taxon>Metamonada</taxon>
        <taxon>Preaxostyla</taxon>
        <taxon>Oxymonadida</taxon>
        <taxon>Streblomastigidae</taxon>
        <taxon>Streblomastix</taxon>
    </lineage>
</organism>
<feature type="non-terminal residue" evidence="2">
    <location>
        <position position="1"/>
    </location>
</feature>
<sequence length="259" mass="29023">ESDERNKQRIKEYQSLIGKEAPMRAVISVEHQNTPRNKNSWIRDRVVVVMPDGTSLEWLAGIHKIVLSKPDNTHIHYVPNGSVSVFVENCKKRPPPPSGLSGHQPLLFFQAFNGTLAVRPSKRAPGTDISKTKENDSPGINQQQGQQQQIVKRVFFTSLEGICGWVNSKNVQSTTIPRRISNLFLPSLFGQGGDKWGCCSIADILPKKSLSRFGVPFYTSSNQYNENNDKQTDMRRPAVITLSISQFHQPTQPTAQVIM</sequence>
<name>A0A5J4TSB5_9EUKA</name>
<gene>
    <name evidence="2" type="ORF">EZS28_043325</name>
</gene>
<evidence type="ECO:0000313" key="2">
    <source>
        <dbReference type="EMBL" id="KAA6361148.1"/>
    </source>
</evidence>
<dbReference type="Proteomes" id="UP000324800">
    <property type="component" value="Unassembled WGS sequence"/>
</dbReference>
<proteinExistence type="predicted"/>
<dbReference type="AlphaFoldDB" id="A0A5J4TSB5"/>
<evidence type="ECO:0000313" key="3">
    <source>
        <dbReference type="Proteomes" id="UP000324800"/>
    </source>
</evidence>
<feature type="region of interest" description="Disordered" evidence="1">
    <location>
        <begin position="120"/>
        <end position="146"/>
    </location>
</feature>
<dbReference type="EMBL" id="SNRW01025955">
    <property type="protein sequence ID" value="KAA6361148.1"/>
    <property type="molecule type" value="Genomic_DNA"/>
</dbReference>
<reference evidence="2 3" key="1">
    <citation type="submission" date="2019-03" db="EMBL/GenBank/DDBJ databases">
        <title>Single cell metagenomics reveals metabolic interactions within the superorganism composed of flagellate Streblomastix strix and complex community of Bacteroidetes bacteria on its surface.</title>
        <authorList>
            <person name="Treitli S.C."/>
            <person name="Kolisko M."/>
            <person name="Husnik F."/>
            <person name="Keeling P."/>
            <person name="Hampl V."/>
        </authorList>
    </citation>
    <scope>NUCLEOTIDE SEQUENCE [LARGE SCALE GENOMIC DNA]</scope>
    <source>
        <strain evidence="2">ST1C</strain>
    </source>
</reference>
<protein>
    <submittedName>
        <fullName evidence="2">Uncharacterized protein</fullName>
    </submittedName>
</protein>
<comment type="caution">
    <text evidence="2">The sequence shown here is derived from an EMBL/GenBank/DDBJ whole genome shotgun (WGS) entry which is preliminary data.</text>
</comment>